<dbReference type="InterPro" id="IPR011050">
    <property type="entry name" value="Pectin_lyase_fold/virulence"/>
</dbReference>
<dbReference type="EMBL" id="JACVXD010000002">
    <property type="protein sequence ID" value="MBD0823745.1"/>
    <property type="molecule type" value="Genomic_DNA"/>
</dbReference>
<name>A0A8J6PTM4_9FLAO</name>
<feature type="domain" description="DUF5123" evidence="3">
    <location>
        <begin position="421"/>
        <end position="547"/>
    </location>
</feature>
<dbReference type="Pfam" id="PF16318">
    <property type="entry name" value="DUF4957"/>
    <property type="match status" value="1"/>
</dbReference>
<protein>
    <submittedName>
        <fullName evidence="4">DUF4957 domain-containing protein</fullName>
    </submittedName>
</protein>
<comment type="caution">
    <text evidence="4">The sequence shown here is derived from an EMBL/GenBank/DDBJ whole genome shotgun (WGS) entry which is preliminary data.</text>
</comment>
<feature type="chain" id="PRO_5035318028" evidence="1">
    <location>
        <begin position="26"/>
        <end position="551"/>
    </location>
</feature>
<keyword evidence="5" id="KW-1185">Reference proteome</keyword>
<keyword evidence="1" id="KW-0732">Signal</keyword>
<dbReference type="AlphaFoldDB" id="A0A8J6PTM4"/>
<dbReference type="Proteomes" id="UP000621516">
    <property type="component" value="Unassembled WGS sequence"/>
</dbReference>
<evidence type="ECO:0000259" key="3">
    <source>
        <dbReference type="Pfam" id="PF17161"/>
    </source>
</evidence>
<evidence type="ECO:0000313" key="4">
    <source>
        <dbReference type="EMBL" id="MBD0823745.1"/>
    </source>
</evidence>
<dbReference type="RefSeq" id="WP_188223033.1">
    <property type="nucleotide sequence ID" value="NZ_JACVXD010000002.1"/>
</dbReference>
<dbReference type="SUPFAM" id="SSF51126">
    <property type="entry name" value="Pectin lyase-like"/>
    <property type="match status" value="1"/>
</dbReference>
<proteinExistence type="predicted"/>
<evidence type="ECO:0000259" key="2">
    <source>
        <dbReference type="Pfam" id="PF16318"/>
    </source>
</evidence>
<gene>
    <name evidence="4" type="ORF">ICJ85_06900</name>
</gene>
<sequence>MKNKSNIFNIRTLLFLSLIVTMFNACDKDDEGSYDKTRLFRPVLNQPLFAEGNTIVVNMGKLKGAVGYTIEVSRDTFQTIEYTIPSDTNYVEINANNVGEELFWNTIYQVRATAHEADPQYDSKISDFGGVRTERFPSILNVPETYDVTDVAARVTWTPLGDAVTGIKVFASDDLRLTDPLFPETTVTNEQFLAGEAFVEGLEPETQYQIAIYSGSTLRGWVNYTTLVAEPDYSTMANLIDLRGNEDRNAVADALDSAPEGATILVSRGLEYDAPGKRISSSVTIRAAYGFGEQRAILWFPSNFDLEDGATVDHIRFVGLECRGTDWGGKYVINISKTATLNEFSFDNCYITNFRGIYRQKDNPSVVNNYIINNSVVDSIGGYGVAACDKDTATLNNIKLSNSTFNHIIYFIISRNNSESITIEDCTIANAPEKGRQLFRYRGGDGKNNVTNGVTIVNTIFGHGWNQTEGDEDYAYRGKEGMYNTNFTVNNTFTVNDFSFSSNEIGEITVGNAGYTQDALWVDPMNSNFNFLASGFLGQYSAGDPRWRTKL</sequence>
<reference evidence="4 5" key="1">
    <citation type="journal article" date="2018" name="J. Microbiol.">
        <title>Aestuariibaculum marinum sp. nov., a marine bacterium isolated from seawater in South Korea.</title>
        <authorList>
            <person name="Choi J."/>
            <person name="Lee D."/>
            <person name="Jang J.H."/>
            <person name="Cha S."/>
            <person name="Seo T."/>
        </authorList>
    </citation>
    <scope>NUCLEOTIDE SEQUENCE [LARGE SCALE GENOMIC DNA]</scope>
    <source>
        <strain evidence="4 5">IP7</strain>
    </source>
</reference>
<evidence type="ECO:0000313" key="5">
    <source>
        <dbReference type="Proteomes" id="UP000621516"/>
    </source>
</evidence>
<feature type="signal peptide" evidence="1">
    <location>
        <begin position="1"/>
        <end position="25"/>
    </location>
</feature>
<organism evidence="4 5">
    <name type="scientific">Aestuariibaculum marinum</name>
    <dbReference type="NCBI Taxonomy" id="2683592"/>
    <lineage>
        <taxon>Bacteria</taxon>
        <taxon>Pseudomonadati</taxon>
        <taxon>Bacteroidota</taxon>
        <taxon>Flavobacteriia</taxon>
        <taxon>Flavobacteriales</taxon>
        <taxon>Flavobacteriaceae</taxon>
    </lineage>
</organism>
<accession>A0A8J6PTM4</accession>
<evidence type="ECO:0000256" key="1">
    <source>
        <dbReference type="SAM" id="SignalP"/>
    </source>
</evidence>
<dbReference type="InterPro" id="IPR033427">
    <property type="entry name" value="DUF5123"/>
</dbReference>
<dbReference type="InterPro" id="IPR032530">
    <property type="entry name" value="DUF4957"/>
</dbReference>
<feature type="domain" description="DUF4957" evidence="2">
    <location>
        <begin position="278"/>
        <end position="405"/>
    </location>
</feature>
<dbReference type="Pfam" id="PF17161">
    <property type="entry name" value="DUF5123"/>
    <property type="match status" value="1"/>
</dbReference>